<reference evidence="5" key="1">
    <citation type="submission" date="2018-06" db="EMBL/GenBank/DDBJ databases">
        <authorList>
            <person name="Zhirakovskaya E."/>
        </authorList>
    </citation>
    <scope>NUCLEOTIDE SEQUENCE</scope>
</reference>
<dbReference type="InterPro" id="IPR006664">
    <property type="entry name" value="OMP_bac"/>
</dbReference>
<sequence length="533" mass="59904">MRVTDSNSILNTQSTRFSKDCNQRKAKKPLIPFGLLALFAITIGVSAEAGSFAGLKEASLAFTPFEVAQLAPEHVQILEGAIEDPSESQVQFTERKLRQAGYIVPESSHKGSILKNLGDHESFSTGEIVYLDLGTEHDMAKGKLLTIFSKSRLILHPIMKGKEKEGIPSYQRPLAEPYPTYFSKWGKRIGYLVEPLGYLEILEAIPGSSKAIVRESYNPIHNGDFVAPYEKLDAPPRNPEAKGELNVRGHVVAFQREHYLGGLDDYVFIDIGANDRVIPGDRFEVYITPTKGNDRWYQVDSKGEPMIPHVIAEIQVLDTQRDTATGIVISGRRSIPLGAAIRYKPVDIIIPPLDDVLALAEAPSYEVVEVAYPIEETTEIPFEEEESFADEPFANFDPEIIQEEAVEEARLMEFTETEELVDVHFLFDKYVLDEVSRKALEKNVAYLRQHPNVQVQIEAHCDERGTNNYNLALAERRATTVKKFMAGQGIEESRMHLISYGEEKPFCEDSNEDCWQQNRKVHFNTNGSDLAVN</sequence>
<dbReference type="GO" id="GO:0009279">
    <property type="term" value="C:cell outer membrane"/>
    <property type="evidence" value="ECO:0007669"/>
    <property type="project" value="UniProtKB-SubCell"/>
</dbReference>
<dbReference type="EMBL" id="UOGG01000056">
    <property type="protein sequence ID" value="VAX28282.1"/>
    <property type="molecule type" value="Genomic_DNA"/>
</dbReference>
<comment type="subcellular location">
    <subcellularLocation>
        <location evidence="1">Cell outer membrane</location>
    </subcellularLocation>
</comment>
<dbReference type="PANTHER" id="PTHR30329">
    <property type="entry name" value="STATOR ELEMENT OF FLAGELLAR MOTOR COMPLEX"/>
    <property type="match status" value="1"/>
</dbReference>
<organism evidence="5">
    <name type="scientific">hydrothermal vent metagenome</name>
    <dbReference type="NCBI Taxonomy" id="652676"/>
    <lineage>
        <taxon>unclassified sequences</taxon>
        <taxon>metagenomes</taxon>
        <taxon>ecological metagenomes</taxon>
    </lineage>
</organism>
<dbReference type="InterPro" id="IPR036737">
    <property type="entry name" value="OmpA-like_sf"/>
</dbReference>
<dbReference type="Gene3D" id="3.30.1330.60">
    <property type="entry name" value="OmpA-like domain"/>
    <property type="match status" value="1"/>
</dbReference>
<name>A0A3B1CJ73_9ZZZZ</name>
<keyword evidence="3" id="KW-0998">Cell outer membrane</keyword>
<dbReference type="PROSITE" id="PS51123">
    <property type="entry name" value="OMPA_2"/>
    <property type="match status" value="1"/>
</dbReference>
<evidence type="ECO:0000256" key="3">
    <source>
        <dbReference type="ARBA" id="ARBA00023237"/>
    </source>
</evidence>
<protein>
    <submittedName>
        <fullName evidence="5">18K peptidoglycan-associated outer membrane lipoprotein Peptidoglycan-associated lipoprotein Outer membrane protein P6 OmpA/MotB</fullName>
    </submittedName>
</protein>
<gene>
    <name evidence="5" type="ORF">MNBD_NITROSPINAE05-600</name>
</gene>
<accession>A0A3B1CJ73</accession>
<proteinExistence type="predicted"/>
<keyword evidence="5" id="KW-0449">Lipoprotein</keyword>
<evidence type="ECO:0000313" key="5">
    <source>
        <dbReference type="EMBL" id="VAX28282.1"/>
    </source>
</evidence>
<evidence type="ECO:0000259" key="4">
    <source>
        <dbReference type="PROSITE" id="PS51123"/>
    </source>
</evidence>
<dbReference type="Pfam" id="PF00691">
    <property type="entry name" value="OmpA"/>
    <property type="match status" value="1"/>
</dbReference>
<dbReference type="SUPFAM" id="SSF103088">
    <property type="entry name" value="OmpA-like"/>
    <property type="match status" value="1"/>
</dbReference>
<dbReference type="PANTHER" id="PTHR30329:SF21">
    <property type="entry name" value="LIPOPROTEIN YIAD-RELATED"/>
    <property type="match status" value="1"/>
</dbReference>
<evidence type="ECO:0000256" key="2">
    <source>
        <dbReference type="ARBA" id="ARBA00023136"/>
    </source>
</evidence>
<dbReference type="AlphaFoldDB" id="A0A3B1CJ73"/>
<feature type="domain" description="OmpA-like" evidence="4">
    <location>
        <begin position="412"/>
        <end position="529"/>
    </location>
</feature>
<keyword evidence="2" id="KW-0472">Membrane</keyword>
<evidence type="ECO:0000256" key="1">
    <source>
        <dbReference type="ARBA" id="ARBA00004442"/>
    </source>
</evidence>
<dbReference type="PRINTS" id="PR01021">
    <property type="entry name" value="OMPADOMAIN"/>
</dbReference>
<dbReference type="InterPro" id="IPR050330">
    <property type="entry name" value="Bact_OuterMem_StrucFunc"/>
</dbReference>
<dbReference type="CDD" id="cd07185">
    <property type="entry name" value="OmpA_C-like"/>
    <property type="match status" value="1"/>
</dbReference>
<dbReference type="InterPro" id="IPR006665">
    <property type="entry name" value="OmpA-like"/>
</dbReference>